<proteinExistence type="predicted"/>
<dbReference type="EMBL" id="JBBPBN010000024">
    <property type="protein sequence ID" value="KAK9010388.1"/>
    <property type="molecule type" value="Genomic_DNA"/>
</dbReference>
<evidence type="ECO:0000313" key="1">
    <source>
        <dbReference type="EMBL" id="KAK9010388.1"/>
    </source>
</evidence>
<organism evidence="1 2">
    <name type="scientific">Hibiscus sabdariffa</name>
    <name type="common">roselle</name>
    <dbReference type="NCBI Taxonomy" id="183260"/>
    <lineage>
        <taxon>Eukaryota</taxon>
        <taxon>Viridiplantae</taxon>
        <taxon>Streptophyta</taxon>
        <taxon>Embryophyta</taxon>
        <taxon>Tracheophyta</taxon>
        <taxon>Spermatophyta</taxon>
        <taxon>Magnoliopsida</taxon>
        <taxon>eudicotyledons</taxon>
        <taxon>Gunneridae</taxon>
        <taxon>Pentapetalae</taxon>
        <taxon>rosids</taxon>
        <taxon>malvids</taxon>
        <taxon>Malvales</taxon>
        <taxon>Malvaceae</taxon>
        <taxon>Malvoideae</taxon>
        <taxon>Hibiscus</taxon>
    </lineage>
</organism>
<gene>
    <name evidence="1" type="ORF">V6N11_036899</name>
</gene>
<protein>
    <submittedName>
        <fullName evidence="1">Uncharacterized protein</fullName>
    </submittedName>
</protein>
<keyword evidence="2" id="KW-1185">Reference proteome</keyword>
<comment type="caution">
    <text evidence="1">The sequence shown here is derived from an EMBL/GenBank/DDBJ whole genome shotgun (WGS) entry which is preliminary data.</text>
</comment>
<dbReference type="Proteomes" id="UP001396334">
    <property type="component" value="Unassembled WGS sequence"/>
</dbReference>
<name>A0ABR2RC59_9ROSI</name>
<accession>A0ABR2RC59</accession>
<sequence length="149" mass="16267">MMGSLCPESCANLLNFSTTGQSMLDTLTKIDIGNTDTQNPTHFGVNNDSYGLLLPTSMPGFTTSSSEADVPSIPLGDPSFQNPLYGCMQDSSELQHTGLIDPLTPTRTFVKGRRWGAHWTSPGSATTMSYERSWLICLELRGSWKTLLD</sequence>
<evidence type="ECO:0000313" key="2">
    <source>
        <dbReference type="Proteomes" id="UP001396334"/>
    </source>
</evidence>
<reference evidence="1 2" key="1">
    <citation type="journal article" date="2024" name="G3 (Bethesda)">
        <title>Genome assembly of Hibiscus sabdariffa L. provides insights into metabolisms of medicinal natural products.</title>
        <authorList>
            <person name="Kim T."/>
        </authorList>
    </citation>
    <scope>NUCLEOTIDE SEQUENCE [LARGE SCALE GENOMIC DNA]</scope>
    <source>
        <strain evidence="1">TK-2024</strain>
        <tissue evidence="1">Old leaves</tissue>
    </source>
</reference>